<feature type="transmembrane region" description="Helical" evidence="15">
    <location>
        <begin position="413"/>
        <end position="435"/>
    </location>
</feature>
<comment type="catalytic activity">
    <reaction evidence="11">
        <text>D-glucosamine(out) = D-glucosamine(in)</text>
        <dbReference type="Rhea" id="RHEA:78423"/>
        <dbReference type="ChEBI" id="CHEBI:58723"/>
    </reaction>
    <physiologicalReaction direction="left-to-right" evidence="11">
        <dbReference type="Rhea" id="RHEA:78424"/>
    </physiologicalReaction>
</comment>
<dbReference type="InterPro" id="IPR045263">
    <property type="entry name" value="GLUT"/>
</dbReference>
<dbReference type="Pfam" id="PF00083">
    <property type="entry name" value="Sugar_tr"/>
    <property type="match status" value="1"/>
</dbReference>
<evidence type="ECO:0000256" key="6">
    <source>
        <dbReference type="ARBA" id="ARBA00023136"/>
    </source>
</evidence>
<dbReference type="SUPFAM" id="SSF103473">
    <property type="entry name" value="MFS general substrate transporter"/>
    <property type="match status" value="1"/>
</dbReference>
<comment type="catalytic activity">
    <reaction evidence="9">
        <text>D-xylose(out) = D-xylose(in)</text>
        <dbReference type="Rhea" id="RHEA:78427"/>
        <dbReference type="ChEBI" id="CHEBI:53455"/>
    </reaction>
    <physiologicalReaction direction="left-to-right" evidence="9">
        <dbReference type="Rhea" id="RHEA:78428"/>
    </physiologicalReaction>
</comment>
<keyword evidence="18" id="KW-1185">Reference proteome</keyword>
<evidence type="ECO:0000256" key="14">
    <source>
        <dbReference type="SAM" id="MobiDB-lite"/>
    </source>
</evidence>
<evidence type="ECO:0000256" key="5">
    <source>
        <dbReference type="ARBA" id="ARBA00022989"/>
    </source>
</evidence>
<evidence type="ECO:0000313" key="18">
    <source>
        <dbReference type="Proteomes" id="UP000030745"/>
    </source>
</evidence>
<dbReference type="GO" id="GO:0015149">
    <property type="term" value="F:hexose transmembrane transporter activity"/>
    <property type="evidence" value="ECO:0007669"/>
    <property type="project" value="TreeGrafter"/>
</dbReference>
<dbReference type="InterPro" id="IPR036259">
    <property type="entry name" value="MFS_trans_sf"/>
</dbReference>
<dbReference type="PANTHER" id="PTHR23503:SF8">
    <property type="entry name" value="FACILITATED GLUCOSE TRANSPORTER PROTEIN 1"/>
    <property type="match status" value="1"/>
</dbReference>
<dbReference type="InterPro" id="IPR020846">
    <property type="entry name" value="MFS_dom"/>
</dbReference>
<sequence length="537" mass="57859">MTLSFGDAATPLPSPNDTYVAIEGTPKHAPAPLSVRAKHRSTSRIRLSRLEGMLHEEHAKALVPTPLLYVTIAVALMGSFQFGWLLSQLNYRPFNVDCMKVPIPDKACILFPGHSERQWTMAVTAWIVGGAIGACGSGYPADQIGRHYTLLVNAIIMILGSALQTGVGSITLFSFGRLVSGIASGAAINVSNVLISEISPTQMRGMFSTGLQVGVAFGSLAVTTVHYFVGYGDGWRVLVGFPIVLGIAQILLIPLTTKSPVWLVTHGETTLALAELQHLYRPCDYEATLQGIIAAHDDEVKETAGVNRWSLLFSEKYRKQLTIAIVLCSAQQLCGINAVMYYSSSIFFSAGVTDPRVGNTIVNVVRTTMILVAARIMDKFKRRTLLLLFMTLMAIASVGIVVSLFYISPALSVASTGLFVGAFCLSIGPMAWMVSAEIFPDFLHAGAGGVGTMCTWLANLVVGVFYPMLADPSALGSYTFLLFVGYLLCVIGFVYSVVPETAQQTFDEIQATFARTSPRPDSSKNKLLSAIDDEDTI</sequence>
<feature type="transmembrane region" description="Helical" evidence="15">
    <location>
        <begin position="178"/>
        <end position="195"/>
    </location>
</feature>
<evidence type="ECO:0000256" key="11">
    <source>
        <dbReference type="ARBA" id="ARBA00044668"/>
    </source>
</evidence>
<dbReference type="PROSITE" id="PS00217">
    <property type="entry name" value="SUGAR_TRANSPORT_2"/>
    <property type="match status" value="1"/>
</dbReference>
<evidence type="ECO:0000256" key="10">
    <source>
        <dbReference type="ARBA" id="ARBA00044662"/>
    </source>
</evidence>
<organism evidence="17 18">
    <name type="scientific">Saprolegnia parasitica (strain CBS 223.65)</name>
    <dbReference type="NCBI Taxonomy" id="695850"/>
    <lineage>
        <taxon>Eukaryota</taxon>
        <taxon>Sar</taxon>
        <taxon>Stramenopiles</taxon>
        <taxon>Oomycota</taxon>
        <taxon>Saprolegniomycetes</taxon>
        <taxon>Saprolegniales</taxon>
        <taxon>Saprolegniaceae</taxon>
        <taxon>Saprolegnia</taxon>
    </lineage>
</organism>
<dbReference type="OMA" id="NAIMVPS"/>
<keyword evidence="4 15" id="KW-0812">Transmembrane</keyword>
<feature type="transmembrane region" description="Helical" evidence="15">
    <location>
        <begin position="67"/>
        <end position="86"/>
    </location>
</feature>
<keyword evidence="3" id="KW-0813">Transport</keyword>
<evidence type="ECO:0000256" key="7">
    <source>
        <dbReference type="ARBA" id="ARBA00044637"/>
    </source>
</evidence>
<dbReference type="OrthoDB" id="4540492at2759"/>
<feature type="transmembrane region" description="Helical" evidence="15">
    <location>
        <begin position="151"/>
        <end position="172"/>
    </location>
</feature>
<dbReference type="InterPro" id="IPR003663">
    <property type="entry name" value="Sugar/inositol_transpt"/>
</dbReference>
<feature type="transmembrane region" description="Helical" evidence="15">
    <location>
        <begin position="442"/>
        <end position="466"/>
    </location>
</feature>
<dbReference type="Gene3D" id="1.20.1250.20">
    <property type="entry name" value="MFS general substrate transporter like domains"/>
    <property type="match status" value="1"/>
</dbReference>
<evidence type="ECO:0000256" key="1">
    <source>
        <dbReference type="ARBA" id="ARBA00004141"/>
    </source>
</evidence>
<dbReference type="Proteomes" id="UP000030745">
    <property type="component" value="Unassembled WGS sequence"/>
</dbReference>
<feature type="transmembrane region" description="Helical" evidence="15">
    <location>
        <begin position="386"/>
        <end position="407"/>
    </location>
</feature>
<feature type="region of interest" description="Disordered" evidence="14">
    <location>
        <begin position="517"/>
        <end position="537"/>
    </location>
</feature>
<dbReference type="InterPro" id="IPR005828">
    <property type="entry name" value="MFS_sugar_transport-like"/>
</dbReference>
<evidence type="ECO:0000256" key="4">
    <source>
        <dbReference type="ARBA" id="ARBA00022692"/>
    </source>
</evidence>
<dbReference type="PANTHER" id="PTHR23503">
    <property type="entry name" value="SOLUTE CARRIER FAMILY 2"/>
    <property type="match status" value="1"/>
</dbReference>
<dbReference type="KEGG" id="spar:SPRG_20109"/>
<dbReference type="RefSeq" id="XP_012200332.1">
    <property type="nucleotide sequence ID" value="XM_012344942.1"/>
</dbReference>
<name>A0A067CER6_SAPPC</name>
<dbReference type="EMBL" id="KK583208">
    <property type="protein sequence ID" value="KDO29003.1"/>
    <property type="molecule type" value="Genomic_DNA"/>
</dbReference>
<accession>A0A067CER6</accession>
<keyword evidence="5 15" id="KW-1133">Transmembrane helix</keyword>
<dbReference type="PROSITE" id="PS50850">
    <property type="entry name" value="MFS"/>
    <property type="match status" value="1"/>
</dbReference>
<comment type="catalytic activity">
    <reaction evidence="10">
        <text>D-mannose(out) = D-mannose(in)</text>
        <dbReference type="Rhea" id="RHEA:78391"/>
        <dbReference type="ChEBI" id="CHEBI:4208"/>
    </reaction>
    <physiologicalReaction direction="left-to-right" evidence="10">
        <dbReference type="Rhea" id="RHEA:78392"/>
    </physiologicalReaction>
</comment>
<comment type="catalytic activity">
    <reaction evidence="7">
        <text>D-galactose(in) = D-galactose(out)</text>
        <dbReference type="Rhea" id="RHEA:34915"/>
        <dbReference type="ChEBI" id="CHEBI:4139"/>
    </reaction>
    <physiologicalReaction direction="right-to-left" evidence="7">
        <dbReference type="Rhea" id="RHEA:34917"/>
    </physiologicalReaction>
</comment>
<dbReference type="GeneID" id="24141333"/>
<evidence type="ECO:0000259" key="16">
    <source>
        <dbReference type="PROSITE" id="PS50850"/>
    </source>
</evidence>
<comment type="catalytic activity">
    <reaction evidence="8">
        <text>D-glucose(out) = D-glucose(in)</text>
        <dbReference type="Rhea" id="RHEA:60376"/>
        <dbReference type="ChEBI" id="CHEBI:4167"/>
    </reaction>
    <physiologicalReaction direction="left-to-right" evidence="8">
        <dbReference type="Rhea" id="RHEA:60377"/>
    </physiologicalReaction>
</comment>
<gene>
    <name evidence="17" type="ORF">SPRG_20109</name>
</gene>
<dbReference type="InterPro" id="IPR005829">
    <property type="entry name" value="Sugar_transporter_CS"/>
</dbReference>
<evidence type="ECO:0000256" key="2">
    <source>
        <dbReference type="ARBA" id="ARBA00011738"/>
    </source>
</evidence>
<dbReference type="GO" id="GO:0016020">
    <property type="term" value="C:membrane"/>
    <property type="evidence" value="ECO:0007669"/>
    <property type="project" value="UniProtKB-SubCell"/>
</dbReference>
<feature type="domain" description="Major facilitator superfamily (MFS) profile" evidence="16">
    <location>
        <begin position="71"/>
        <end position="502"/>
    </location>
</feature>
<feature type="transmembrane region" description="Helical" evidence="15">
    <location>
        <begin position="119"/>
        <end position="139"/>
    </location>
</feature>
<comment type="catalytic activity">
    <reaction evidence="12">
        <text>D-fructose(out) = D-fructose(in)</text>
        <dbReference type="Rhea" id="RHEA:60372"/>
        <dbReference type="ChEBI" id="CHEBI:37721"/>
    </reaction>
    <physiologicalReaction direction="left-to-right" evidence="12">
        <dbReference type="Rhea" id="RHEA:60373"/>
    </physiologicalReaction>
</comment>
<dbReference type="PRINTS" id="PR00171">
    <property type="entry name" value="SUGRTRNSPORT"/>
</dbReference>
<dbReference type="STRING" id="695850.A0A067CER6"/>
<feature type="transmembrane region" description="Helical" evidence="15">
    <location>
        <begin position="478"/>
        <end position="498"/>
    </location>
</feature>
<feature type="transmembrane region" description="Helical" evidence="15">
    <location>
        <begin position="207"/>
        <end position="229"/>
    </location>
</feature>
<dbReference type="AlphaFoldDB" id="A0A067CER6"/>
<comment type="subunit">
    <text evidence="2">Homodimer.</text>
</comment>
<evidence type="ECO:0000256" key="15">
    <source>
        <dbReference type="SAM" id="Phobius"/>
    </source>
</evidence>
<keyword evidence="6 15" id="KW-0472">Membrane</keyword>
<comment type="subcellular location">
    <subcellularLocation>
        <location evidence="1">Membrane</location>
        <topology evidence="1">Multi-pass membrane protein</topology>
    </subcellularLocation>
</comment>
<dbReference type="VEuPathDB" id="FungiDB:SPRG_20109"/>
<evidence type="ECO:0000256" key="8">
    <source>
        <dbReference type="ARBA" id="ARBA00044648"/>
    </source>
</evidence>
<evidence type="ECO:0000256" key="3">
    <source>
        <dbReference type="ARBA" id="ARBA00022448"/>
    </source>
</evidence>
<evidence type="ECO:0000256" key="12">
    <source>
        <dbReference type="ARBA" id="ARBA00044710"/>
    </source>
</evidence>
<protein>
    <recommendedName>
        <fullName evidence="13">Hexose transporter 1</fullName>
    </recommendedName>
</protein>
<proteinExistence type="predicted"/>
<evidence type="ECO:0000256" key="13">
    <source>
        <dbReference type="ARBA" id="ARBA00044780"/>
    </source>
</evidence>
<evidence type="ECO:0000313" key="17">
    <source>
        <dbReference type="EMBL" id="KDO29003.1"/>
    </source>
</evidence>
<reference evidence="17 18" key="1">
    <citation type="journal article" date="2013" name="PLoS Genet.">
        <title>Distinctive expansion of potential virulence genes in the genome of the oomycete fish pathogen Saprolegnia parasitica.</title>
        <authorList>
            <person name="Jiang R.H."/>
            <person name="de Bruijn I."/>
            <person name="Haas B.J."/>
            <person name="Belmonte R."/>
            <person name="Lobach L."/>
            <person name="Christie J."/>
            <person name="van den Ackerveken G."/>
            <person name="Bottin A."/>
            <person name="Bulone V."/>
            <person name="Diaz-Moreno S.M."/>
            <person name="Dumas B."/>
            <person name="Fan L."/>
            <person name="Gaulin E."/>
            <person name="Govers F."/>
            <person name="Grenville-Briggs L.J."/>
            <person name="Horner N.R."/>
            <person name="Levin J.Z."/>
            <person name="Mammella M."/>
            <person name="Meijer H.J."/>
            <person name="Morris P."/>
            <person name="Nusbaum C."/>
            <person name="Oome S."/>
            <person name="Phillips A.J."/>
            <person name="van Rooyen D."/>
            <person name="Rzeszutek E."/>
            <person name="Saraiva M."/>
            <person name="Secombes C.J."/>
            <person name="Seidl M.F."/>
            <person name="Snel B."/>
            <person name="Stassen J.H."/>
            <person name="Sykes S."/>
            <person name="Tripathy S."/>
            <person name="van den Berg H."/>
            <person name="Vega-Arreguin J.C."/>
            <person name="Wawra S."/>
            <person name="Young S.K."/>
            <person name="Zeng Q."/>
            <person name="Dieguez-Uribeondo J."/>
            <person name="Russ C."/>
            <person name="Tyler B.M."/>
            <person name="van West P."/>
        </authorList>
    </citation>
    <scope>NUCLEOTIDE SEQUENCE [LARGE SCALE GENOMIC DNA]</scope>
    <source>
        <strain evidence="17 18">CBS 223.65</strain>
    </source>
</reference>
<evidence type="ECO:0000256" key="9">
    <source>
        <dbReference type="ARBA" id="ARBA00044656"/>
    </source>
</evidence>
<feature type="transmembrane region" description="Helical" evidence="15">
    <location>
        <begin position="235"/>
        <end position="255"/>
    </location>
</feature>